<dbReference type="Gene3D" id="3.90.1310.10">
    <property type="entry name" value="Penicillin-binding protein 2a (Domain 2)"/>
    <property type="match status" value="1"/>
</dbReference>
<dbReference type="InterPro" id="IPR001460">
    <property type="entry name" value="PCN-bd_Tpept"/>
</dbReference>
<dbReference type="GO" id="GO:0005886">
    <property type="term" value="C:plasma membrane"/>
    <property type="evidence" value="ECO:0007669"/>
    <property type="project" value="TreeGrafter"/>
</dbReference>
<comment type="caution">
    <text evidence="7">The sequence shown here is derived from an EMBL/GenBank/DDBJ whole genome shotgun (WGS) entry which is preliminary data.</text>
</comment>
<dbReference type="SUPFAM" id="SSF56519">
    <property type="entry name" value="Penicillin binding protein dimerisation domain"/>
    <property type="match status" value="1"/>
</dbReference>
<name>A0A0G1A5I3_9BACT</name>
<dbReference type="Pfam" id="PF00905">
    <property type="entry name" value="Transpeptidase"/>
    <property type="match status" value="1"/>
</dbReference>
<dbReference type="InterPro" id="IPR036138">
    <property type="entry name" value="PBP_dimer_sf"/>
</dbReference>
<dbReference type="SUPFAM" id="SSF56042">
    <property type="entry name" value="PurM C-terminal domain-like"/>
    <property type="match status" value="1"/>
</dbReference>
<dbReference type="SUPFAM" id="SSF55326">
    <property type="entry name" value="PurM N-terminal domain-like"/>
    <property type="match status" value="1"/>
</dbReference>
<dbReference type="CDD" id="cd02194">
    <property type="entry name" value="ThiL"/>
    <property type="match status" value="1"/>
</dbReference>
<organism evidence="7 8">
    <name type="scientific">Candidatus Roizmanbacteria bacterium GW2011_GWC2_41_7</name>
    <dbReference type="NCBI Taxonomy" id="1618487"/>
    <lineage>
        <taxon>Bacteria</taxon>
        <taxon>Candidatus Roizmaniibacteriota</taxon>
    </lineage>
</organism>
<dbReference type="InterPro" id="IPR005311">
    <property type="entry name" value="PBP_dimer"/>
</dbReference>
<dbReference type="GO" id="GO:0009030">
    <property type="term" value="F:thiamine-phosphate kinase activity"/>
    <property type="evidence" value="ECO:0007669"/>
    <property type="project" value="InterPro"/>
</dbReference>
<feature type="domain" description="Penicillin-binding protein transpeptidase" evidence="5">
    <location>
        <begin position="227"/>
        <end position="353"/>
    </location>
</feature>
<feature type="non-terminal residue" evidence="7">
    <location>
        <position position="570"/>
    </location>
</feature>
<dbReference type="InterPro" id="IPR050515">
    <property type="entry name" value="Beta-lactam/transpept"/>
</dbReference>
<dbReference type="Pfam" id="PF03717">
    <property type="entry name" value="PBP_dimer"/>
    <property type="match status" value="1"/>
</dbReference>
<feature type="transmembrane region" description="Helical" evidence="3">
    <location>
        <begin position="7"/>
        <end position="25"/>
    </location>
</feature>
<evidence type="ECO:0000259" key="6">
    <source>
        <dbReference type="Pfam" id="PF03717"/>
    </source>
</evidence>
<dbReference type="PANTHER" id="PTHR30627">
    <property type="entry name" value="PEPTIDOGLYCAN D,D-TRANSPEPTIDASE"/>
    <property type="match status" value="1"/>
</dbReference>
<dbReference type="Gene3D" id="3.90.650.10">
    <property type="entry name" value="PurM-like C-terminal domain"/>
    <property type="match status" value="1"/>
</dbReference>
<dbReference type="Gene3D" id="3.30.1330.10">
    <property type="entry name" value="PurM-like, N-terminal domain"/>
    <property type="match status" value="1"/>
</dbReference>
<dbReference type="Pfam" id="PF00586">
    <property type="entry name" value="AIRS"/>
    <property type="match status" value="1"/>
</dbReference>
<dbReference type="NCBIfam" id="TIGR01379">
    <property type="entry name" value="thiL"/>
    <property type="match status" value="1"/>
</dbReference>
<accession>A0A0G1A5I3</accession>
<comment type="subcellular location">
    <subcellularLocation>
        <location evidence="1">Membrane</location>
    </subcellularLocation>
</comment>
<feature type="domain" description="PurM-like N-terminal" evidence="4">
    <location>
        <begin position="377"/>
        <end position="489"/>
    </location>
</feature>
<reference evidence="7 8" key="1">
    <citation type="journal article" date="2015" name="Nature">
        <title>rRNA introns, odd ribosomes, and small enigmatic genomes across a large radiation of phyla.</title>
        <authorList>
            <person name="Brown C.T."/>
            <person name="Hug L.A."/>
            <person name="Thomas B.C."/>
            <person name="Sharon I."/>
            <person name="Castelle C.J."/>
            <person name="Singh A."/>
            <person name="Wilkins M.J."/>
            <person name="Williams K.H."/>
            <person name="Banfield J.F."/>
        </authorList>
    </citation>
    <scope>NUCLEOTIDE SEQUENCE [LARGE SCALE GENOMIC DNA]</scope>
</reference>
<dbReference type="SUPFAM" id="SSF56601">
    <property type="entry name" value="beta-lactamase/transpeptidase-like"/>
    <property type="match status" value="1"/>
</dbReference>
<dbReference type="InterPro" id="IPR036676">
    <property type="entry name" value="PurM-like_C_sf"/>
</dbReference>
<sequence length="570" mass="63686">MVRLRIVTVLIAGAFTLIWLRLFYWQVLSHELLSNLADNQHFFRLEIPPARGEIRSRDGTPLVAVDDIEEYSEKLAPILEEEEASISGLLNEHDVWVPIKHQVDEQTVDKIKELELAGLGFEREDKRFYPETSMAAHLLGFVGKDALGKPKGYFGLEGFYDKELAGQPGFLLQERDAYGNPIVIGKIDRIEPKHGRSLVLYLDKTVQFIAETKLKKALEKYGAKAGNVVILDPKTGGILASASYPNYDPLLFSEFPDEYYRNPIVADTYEPGSTFKPLVMAKAFELKKLKPTDTYDESGPVTVSGYQIKTWNSEYHGKISMSEILQYSSNVGMVYISSMLGKDGMLSLLSDLGEFGLIKNLQRKCTETSPEILKGIGDDAAAVKIRADKTLITTDMLLEGIHFDLSFTTFYQLGYKTLAVNISDIFAMGGKPKYFLLSIGIPKNYQSKNIHELYSGIRKIAKKFGIAVVGGDTSASRHGLVLSGTLIGEAGKIIMRSGAKEGDSIFVTNTLGDSAMGLMLLKKLRTKNWKLRTSQLKLIKRHLMPVHDILVGARRRKPNPVFLLFDFLQK</sequence>
<protein>
    <submittedName>
        <fullName evidence="7">Peptidoglycan synthetase FtsI</fullName>
    </submittedName>
</protein>
<gene>
    <name evidence="7" type="ORF">UU78_C0058G0001</name>
</gene>
<dbReference type="AlphaFoldDB" id="A0A0G1A5I3"/>
<dbReference type="Gene3D" id="3.30.450.330">
    <property type="match status" value="1"/>
</dbReference>
<feature type="domain" description="Penicillin-binding protein dimerisation" evidence="6">
    <location>
        <begin position="92"/>
        <end position="182"/>
    </location>
</feature>
<dbReference type="InterPro" id="IPR012338">
    <property type="entry name" value="Beta-lactam/transpept-like"/>
</dbReference>
<keyword evidence="3" id="KW-1133">Transmembrane helix</keyword>
<evidence type="ECO:0000259" key="5">
    <source>
        <dbReference type="Pfam" id="PF00905"/>
    </source>
</evidence>
<evidence type="ECO:0000313" key="8">
    <source>
        <dbReference type="Proteomes" id="UP000034371"/>
    </source>
</evidence>
<dbReference type="InterPro" id="IPR036921">
    <property type="entry name" value="PurM-like_N_sf"/>
</dbReference>
<keyword evidence="2 3" id="KW-0472">Membrane</keyword>
<proteinExistence type="predicted"/>
<dbReference type="InterPro" id="IPR006283">
    <property type="entry name" value="ThiL-like"/>
</dbReference>
<evidence type="ECO:0000256" key="1">
    <source>
        <dbReference type="ARBA" id="ARBA00004370"/>
    </source>
</evidence>
<dbReference type="Proteomes" id="UP000034371">
    <property type="component" value="Unassembled WGS sequence"/>
</dbReference>
<dbReference type="GO" id="GO:0009228">
    <property type="term" value="P:thiamine biosynthetic process"/>
    <property type="evidence" value="ECO:0007669"/>
    <property type="project" value="InterPro"/>
</dbReference>
<dbReference type="Gene3D" id="3.40.710.10">
    <property type="entry name" value="DD-peptidase/beta-lactamase superfamily"/>
    <property type="match status" value="1"/>
</dbReference>
<dbReference type="GO" id="GO:0008658">
    <property type="term" value="F:penicillin binding"/>
    <property type="evidence" value="ECO:0007669"/>
    <property type="project" value="InterPro"/>
</dbReference>
<dbReference type="GO" id="GO:0071555">
    <property type="term" value="P:cell wall organization"/>
    <property type="evidence" value="ECO:0007669"/>
    <property type="project" value="TreeGrafter"/>
</dbReference>
<evidence type="ECO:0000313" key="7">
    <source>
        <dbReference type="EMBL" id="KKS20603.1"/>
    </source>
</evidence>
<evidence type="ECO:0000256" key="2">
    <source>
        <dbReference type="ARBA" id="ARBA00023136"/>
    </source>
</evidence>
<evidence type="ECO:0000256" key="3">
    <source>
        <dbReference type="SAM" id="Phobius"/>
    </source>
</evidence>
<dbReference type="EMBL" id="LCBY01000058">
    <property type="protein sequence ID" value="KKS20603.1"/>
    <property type="molecule type" value="Genomic_DNA"/>
</dbReference>
<dbReference type="PATRIC" id="fig|1618487.3.peg.746"/>
<evidence type="ECO:0000259" key="4">
    <source>
        <dbReference type="Pfam" id="PF00586"/>
    </source>
</evidence>
<keyword evidence="3" id="KW-0812">Transmembrane</keyword>
<dbReference type="PANTHER" id="PTHR30627:SF1">
    <property type="entry name" value="PEPTIDOGLYCAN D,D-TRANSPEPTIDASE FTSI"/>
    <property type="match status" value="1"/>
</dbReference>
<dbReference type="InterPro" id="IPR016188">
    <property type="entry name" value="PurM-like_N"/>
</dbReference>